<comment type="caution">
    <text evidence="1">The sequence shown here is derived from an EMBL/GenBank/DDBJ whole genome shotgun (WGS) entry which is preliminary data.</text>
</comment>
<proteinExistence type="predicted"/>
<protein>
    <submittedName>
        <fullName evidence="1">Uncharacterized protein</fullName>
    </submittedName>
</protein>
<dbReference type="PANTHER" id="PTHR48449:SF1">
    <property type="entry name" value="DUF1985 DOMAIN-CONTAINING PROTEIN"/>
    <property type="match status" value="1"/>
</dbReference>
<name>A0AAD9U6G5_9ROSI</name>
<keyword evidence="2" id="KW-1185">Reference proteome</keyword>
<dbReference type="PANTHER" id="PTHR48449">
    <property type="entry name" value="DUF1985 DOMAIN-CONTAINING PROTEIN"/>
    <property type="match status" value="1"/>
</dbReference>
<organism evidence="1 2">
    <name type="scientific">Dipteronia dyeriana</name>
    <dbReference type="NCBI Taxonomy" id="168575"/>
    <lineage>
        <taxon>Eukaryota</taxon>
        <taxon>Viridiplantae</taxon>
        <taxon>Streptophyta</taxon>
        <taxon>Embryophyta</taxon>
        <taxon>Tracheophyta</taxon>
        <taxon>Spermatophyta</taxon>
        <taxon>Magnoliopsida</taxon>
        <taxon>eudicotyledons</taxon>
        <taxon>Gunneridae</taxon>
        <taxon>Pentapetalae</taxon>
        <taxon>rosids</taxon>
        <taxon>malvids</taxon>
        <taxon>Sapindales</taxon>
        <taxon>Sapindaceae</taxon>
        <taxon>Hippocastanoideae</taxon>
        <taxon>Acereae</taxon>
        <taxon>Dipteronia</taxon>
    </lineage>
</organism>
<gene>
    <name evidence="1" type="ORF">Ddye_015859</name>
</gene>
<dbReference type="Proteomes" id="UP001280121">
    <property type="component" value="Unassembled WGS sequence"/>
</dbReference>
<accession>A0AAD9U6G5</accession>
<reference evidence="1" key="1">
    <citation type="journal article" date="2023" name="Plant J.">
        <title>Genome sequences and population genomics provide insights into the demographic history, inbreeding, and mutation load of two 'living fossil' tree species of Dipteronia.</title>
        <authorList>
            <person name="Feng Y."/>
            <person name="Comes H.P."/>
            <person name="Chen J."/>
            <person name="Zhu S."/>
            <person name="Lu R."/>
            <person name="Zhang X."/>
            <person name="Li P."/>
            <person name="Qiu J."/>
            <person name="Olsen K.M."/>
            <person name="Qiu Y."/>
        </authorList>
    </citation>
    <scope>NUCLEOTIDE SEQUENCE</scope>
    <source>
        <strain evidence="1">KIB01</strain>
    </source>
</reference>
<evidence type="ECO:0000313" key="1">
    <source>
        <dbReference type="EMBL" id="KAK2648370.1"/>
    </source>
</evidence>
<dbReference type="EMBL" id="JANJYI010000005">
    <property type="protein sequence ID" value="KAK2648370.1"/>
    <property type="molecule type" value="Genomic_DNA"/>
</dbReference>
<evidence type="ECO:0000313" key="2">
    <source>
        <dbReference type="Proteomes" id="UP001280121"/>
    </source>
</evidence>
<sequence length="159" mass="19145">MYCFYDITDEELKTPEGDWYRKLTRHNHFDAIDRIDDALNRVPEDFIVEGRRRFMASCFGHFMSMHRRIKFSGAVIHRLLLRELHYNRLTIEMRFLSRNHLVRFSKVEFYLITELRFGVVPDTSLYAAVENGIHQWYFSGANEVSFEELRVVLTLKEFQ</sequence>
<dbReference type="AlphaFoldDB" id="A0AAD9U6G5"/>